<dbReference type="AlphaFoldDB" id="A0A516SD81"/>
<dbReference type="Gene3D" id="3.90.76.10">
    <property type="entry name" value="Dipeptide-binding Protein, Domain 1"/>
    <property type="match status" value="1"/>
</dbReference>
<dbReference type="KEGG" id="cari:FNU76_06955"/>
<dbReference type="Gene3D" id="3.10.105.10">
    <property type="entry name" value="Dipeptide-binding Protein, Domain 3"/>
    <property type="match status" value="1"/>
</dbReference>
<dbReference type="InterPro" id="IPR023765">
    <property type="entry name" value="SBP_5_CS"/>
</dbReference>
<dbReference type="GO" id="GO:1904680">
    <property type="term" value="F:peptide transmembrane transporter activity"/>
    <property type="evidence" value="ECO:0007669"/>
    <property type="project" value="TreeGrafter"/>
</dbReference>
<gene>
    <name evidence="5" type="ORF">FNU76_06955</name>
</gene>
<dbReference type="PROSITE" id="PS01040">
    <property type="entry name" value="SBP_BACTERIAL_5"/>
    <property type="match status" value="1"/>
</dbReference>
<dbReference type="GO" id="GO:0043190">
    <property type="term" value="C:ATP-binding cassette (ABC) transporter complex"/>
    <property type="evidence" value="ECO:0007669"/>
    <property type="project" value="InterPro"/>
</dbReference>
<dbReference type="PANTHER" id="PTHR30290:SF38">
    <property type="entry name" value="D,D-DIPEPTIDE-BINDING PERIPLASMIC PROTEIN DDPA-RELATED"/>
    <property type="match status" value="1"/>
</dbReference>
<feature type="domain" description="Solute-binding protein family 5" evidence="4">
    <location>
        <begin position="70"/>
        <end position="449"/>
    </location>
</feature>
<dbReference type="PIRSF" id="PIRSF002741">
    <property type="entry name" value="MppA"/>
    <property type="match status" value="1"/>
</dbReference>
<sequence>MRSIPMKMTKISLAALAMMAMAHAKPLVFCSEASPEGFDGGMYTAAATHDASSEAIYNRLVEFEKGGTKVLPALAEKWEISKDALEYTFYLRKGVKFHSTEWFKPSREFNADDVLWTFQRMIDDKHPGAKASLQGWPYASDMGFPTLIKKIEKLDNYRVKFVLAQPEAPFLADLGMGFADIVSAEYAQKLRAEGKDSQIGTLPIGTGPYVFKRYDKGAQIRYDANPVYWRGKPGSDKLIFAITEDASVRPQKLKRGECNIMVYPKPADIAQIKADPNLVVESNRALTVAYLALNTQHKNMADKRVRQALGLALDKNAIVKAVYDGSAVPSHLPLPSAMWGYNKSIPAPKTDIEKAKKLLKEAGFPTGFEMSLFVRNAGGGTNPNPKLTAEMIQSDWAKIGVRAKIVVMEWVELQKRTKAGEHDATIYGWAGDNGDPDNFLTPNLTCASAQSGENRSRWCNKEFDKLVDQAKRVTDLAQRTKLYEAAQKVFIDEMPWVSLVEPMTTIARQKNVVGYKSSPFTNNNFENVSVK</sequence>
<evidence type="ECO:0000256" key="1">
    <source>
        <dbReference type="ARBA" id="ARBA00005695"/>
    </source>
</evidence>
<keyword evidence="6" id="KW-1185">Reference proteome</keyword>
<dbReference type="Gene3D" id="3.40.190.10">
    <property type="entry name" value="Periplasmic binding protein-like II"/>
    <property type="match status" value="1"/>
</dbReference>
<dbReference type="InterPro" id="IPR030678">
    <property type="entry name" value="Peptide/Ni-bd"/>
</dbReference>
<dbReference type="OrthoDB" id="3225986at2"/>
<dbReference type="Proteomes" id="UP000317550">
    <property type="component" value="Chromosome"/>
</dbReference>
<dbReference type="PANTHER" id="PTHR30290">
    <property type="entry name" value="PERIPLASMIC BINDING COMPONENT OF ABC TRANSPORTER"/>
    <property type="match status" value="1"/>
</dbReference>
<name>A0A516SD81_9NEIS</name>
<feature type="chain" id="PRO_5022118658" evidence="3">
    <location>
        <begin position="25"/>
        <end position="531"/>
    </location>
</feature>
<dbReference type="GO" id="GO:0030288">
    <property type="term" value="C:outer membrane-bounded periplasmic space"/>
    <property type="evidence" value="ECO:0007669"/>
    <property type="project" value="TreeGrafter"/>
</dbReference>
<dbReference type="InterPro" id="IPR000914">
    <property type="entry name" value="SBP_5_dom"/>
</dbReference>
<keyword evidence="2 3" id="KW-0732">Signal</keyword>
<reference evidence="6" key="1">
    <citation type="submission" date="2019-07" db="EMBL/GenBank/DDBJ databases">
        <title>Chitinimonas sp. nov., isolated from Ny-Alesund, arctica soil.</title>
        <authorList>
            <person name="Xu Q."/>
            <person name="Peng F."/>
        </authorList>
    </citation>
    <scope>NUCLEOTIDE SEQUENCE [LARGE SCALE GENOMIC DNA]</scope>
    <source>
        <strain evidence="6">R3-44</strain>
    </source>
</reference>
<evidence type="ECO:0000256" key="2">
    <source>
        <dbReference type="ARBA" id="ARBA00022729"/>
    </source>
</evidence>
<dbReference type="Pfam" id="PF00496">
    <property type="entry name" value="SBP_bac_5"/>
    <property type="match status" value="1"/>
</dbReference>
<evidence type="ECO:0000313" key="6">
    <source>
        <dbReference type="Proteomes" id="UP000317550"/>
    </source>
</evidence>
<dbReference type="GO" id="GO:0042938">
    <property type="term" value="P:dipeptide transport"/>
    <property type="evidence" value="ECO:0007669"/>
    <property type="project" value="TreeGrafter"/>
</dbReference>
<dbReference type="FunFam" id="3.40.190.10:FF:000036">
    <property type="entry name" value="Dipeptide ABC transporter, substrate-binding protein"/>
    <property type="match status" value="1"/>
</dbReference>
<organism evidence="5 6">
    <name type="scientific">Chitinimonas arctica</name>
    <dbReference type="NCBI Taxonomy" id="2594795"/>
    <lineage>
        <taxon>Bacteria</taxon>
        <taxon>Pseudomonadati</taxon>
        <taxon>Pseudomonadota</taxon>
        <taxon>Betaproteobacteria</taxon>
        <taxon>Neisseriales</taxon>
        <taxon>Chitinibacteraceae</taxon>
        <taxon>Chitinimonas</taxon>
    </lineage>
</organism>
<evidence type="ECO:0000259" key="4">
    <source>
        <dbReference type="Pfam" id="PF00496"/>
    </source>
</evidence>
<proteinExistence type="inferred from homology"/>
<comment type="similarity">
    <text evidence="1">Belongs to the bacterial solute-binding protein 5 family.</text>
</comment>
<dbReference type="SUPFAM" id="SSF53850">
    <property type="entry name" value="Periplasmic binding protein-like II"/>
    <property type="match status" value="1"/>
</dbReference>
<dbReference type="EMBL" id="CP041730">
    <property type="protein sequence ID" value="QDQ26113.1"/>
    <property type="molecule type" value="Genomic_DNA"/>
</dbReference>
<evidence type="ECO:0000313" key="5">
    <source>
        <dbReference type="EMBL" id="QDQ26113.1"/>
    </source>
</evidence>
<dbReference type="CDD" id="cd08493">
    <property type="entry name" value="PBP2_DppA_like"/>
    <property type="match status" value="1"/>
</dbReference>
<feature type="signal peptide" evidence="3">
    <location>
        <begin position="1"/>
        <end position="24"/>
    </location>
</feature>
<protein>
    <submittedName>
        <fullName evidence="5">ABC transporter substrate-binding protein</fullName>
    </submittedName>
</protein>
<dbReference type="InterPro" id="IPR039424">
    <property type="entry name" value="SBP_5"/>
</dbReference>
<evidence type="ECO:0000256" key="3">
    <source>
        <dbReference type="SAM" id="SignalP"/>
    </source>
</evidence>
<accession>A0A516SD81</accession>